<name>A0A819RH23_9BILA</name>
<feature type="repeat" description="NHL" evidence="2">
    <location>
        <begin position="258"/>
        <end position="291"/>
    </location>
</feature>
<keyword evidence="3" id="KW-0472">Membrane</keyword>
<dbReference type="Pfam" id="PF01436">
    <property type="entry name" value="NHL"/>
    <property type="match status" value="1"/>
</dbReference>
<dbReference type="InterPro" id="IPR050952">
    <property type="entry name" value="TRIM-NHL_E3_ligases"/>
</dbReference>
<dbReference type="InterPro" id="IPR011042">
    <property type="entry name" value="6-blade_b-propeller_TolB-like"/>
</dbReference>
<sequence length="395" mass="42471">SETVTSNATQPETLCHYLKARKATCITFTIIVVALITIIPVVIHIRKRISNVDTSTTEIIVTTTKEPTLTSNSRTTSTTPVSTLSSQSTWSQNAITIFGSQAGTSGSSLSLLNNPIGMYYDGPNNMLIVSDFGNHRILQFSINYPPSVATVIAGGNDYGCKMNQFTVTIGVAFDSSRQLYVADSDCNRTIKFPANSNSTTSGTCVGSVSQPQNLCINPSTGDIYVASYDDNAVYKFIGGSETAVVAAGGNGDGNALNQFAGPNGVYYDYLYTNALYVTDTRNHRVMKFPPDSTSATYGTIVAGDDEAGSGANQLNNPRSTLIDSQGTLYISDGDNNRVQRWLQNSSSGTTVVGGTKGTASNQLDFPEQILFDKYNNLLVVDRSNNRVQRFKLTRC</sequence>
<feature type="transmembrane region" description="Helical" evidence="3">
    <location>
        <begin position="25"/>
        <end position="45"/>
    </location>
</feature>
<dbReference type="InterPro" id="IPR001258">
    <property type="entry name" value="NHL_repeat"/>
</dbReference>
<dbReference type="PANTHER" id="PTHR24104:SF25">
    <property type="entry name" value="PROTEIN LIN-41"/>
    <property type="match status" value="1"/>
</dbReference>
<gene>
    <name evidence="4" type="ORF">OXD698_LOCUS32313</name>
</gene>
<dbReference type="GO" id="GO:0008270">
    <property type="term" value="F:zinc ion binding"/>
    <property type="evidence" value="ECO:0007669"/>
    <property type="project" value="UniProtKB-KW"/>
</dbReference>
<evidence type="ECO:0008006" key="6">
    <source>
        <dbReference type="Google" id="ProtNLM"/>
    </source>
</evidence>
<organism evidence="4 5">
    <name type="scientific">Adineta steineri</name>
    <dbReference type="NCBI Taxonomy" id="433720"/>
    <lineage>
        <taxon>Eukaryota</taxon>
        <taxon>Metazoa</taxon>
        <taxon>Spiralia</taxon>
        <taxon>Gnathifera</taxon>
        <taxon>Rotifera</taxon>
        <taxon>Eurotatoria</taxon>
        <taxon>Bdelloidea</taxon>
        <taxon>Adinetida</taxon>
        <taxon>Adinetidae</taxon>
        <taxon>Adineta</taxon>
    </lineage>
</organism>
<accession>A0A819RH23</accession>
<dbReference type="SUPFAM" id="SSF101898">
    <property type="entry name" value="NHL repeat"/>
    <property type="match status" value="1"/>
</dbReference>
<feature type="non-terminal residue" evidence="4">
    <location>
        <position position="1"/>
    </location>
</feature>
<dbReference type="Proteomes" id="UP000663844">
    <property type="component" value="Unassembled WGS sequence"/>
</dbReference>
<dbReference type="CDD" id="cd05819">
    <property type="entry name" value="NHL"/>
    <property type="match status" value="1"/>
</dbReference>
<dbReference type="Gene3D" id="2.120.10.30">
    <property type="entry name" value="TolB, C-terminal domain"/>
    <property type="match status" value="2"/>
</dbReference>
<proteinExistence type="predicted"/>
<reference evidence="4" key="1">
    <citation type="submission" date="2021-02" db="EMBL/GenBank/DDBJ databases">
        <authorList>
            <person name="Nowell W R."/>
        </authorList>
    </citation>
    <scope>NUCLEOTIDE SEQUENCE</scope>
</reference>
<evidence type="ECO:0000256" key="1">
    <source>
        <dbReference type="ARBA" id="ARBA00022737"/>
    </source>
</evidence>
<dbReference type="PANTHER" id="PTHR24104">
    <property type="entry name" value="E3 UBIQUITIN-PROTEIN LIGASE NHLRC1-RELATED"/>
    <property type="match status" value="1"/>
</dbReference>
<feature type="repeat" description="NHL" evidence="2">
    <location>
        <begin position="99"/>
        <end position="143"/>
    </location>
</feature>
<dbReference type="PROSITE" id="PS51125">
    <property type="entry name" value="NHL"/>
    <property type="match status" value="2"/>
</dbReference>
<dbReference type="AlphaFoldDB" id="A0A819RH23"/>
<evidence type="ECO:0000256" key="3">
    <source>
        <dbReference type="SAM" id="Phobius"/>
    </source>
</evidence>
<protein>
    <recommendedName>
        <fullName evidence="6">NHL repeat containing protein-like protein</fullName>
    </recommendedName>
</protein>
<keyword evidence="3" id="KW-1133">Transmembrane helix</keyword>
<evidence type="ECO:0000313" key="4">
    <source>
        <dbReference type="EMBL" id="CAF4047540.1"/>
    </source>
</evidence>
<dbReference type="EMBL" id="CAJOAZ010004177">
    <property type="protein sequence ID" value="CAF4047540.1"/>
    <property type="molecule type" value="Genomic_DNA"/>
</dbReference>
<comment type="caution">
    <text evidence="4">The sequence shown here is derived from an EMBL/GenBank/DDBJ whole genome shotgun (WGS) entry which is preliminary data.</text>
</comment>
<keyword evidence="3" id="KW-0812">Transmembrane</keyword>
<keyword evidence="1" id="KW-0677">Repeat</keyword>
<evidence type="ECO:0000313" key="5">
    <source>
        <dbReference type="Proteomes" id="UP000663844"/>
    </source>
</evidence>
<evidence type="ECO:0000256" key="2">
    <source>
        <dbReference type="PROSITE-ProRule" id="PRU00504"/>
    </source>
</evidence>